<dbReference type="OrthoDB" id="9152924at2"/>
<accession>A0A1P8JTQ6</accession>
<proteinExistence type="predicted"/>
<organism evidence="1 2">
    <name type="scientific">Rhodoferax koreensis</name>
    <dbReference type="NCBI Taxonomy" id="1842727"/>
    <lineage>
        <taxon>Bacteria</taxon>
        <taxon>Pseudomonadati</taxon>
        <taxon>Pseudomonadota</taxon>
        <taxon>Betaproteobacteria</taxon>
        <taxon>Burkholderiales</taxon>
        <taxon>Comamonadaceae</taxon>
        <taxon>Rhodoferax</taxon>
    </lineage>
</organism>
<dbReference type="Proteomes" id="UP000186609">
    <property type="component" value="Chromosome"/>
</dbReference>
<name>A0A1P8JTQ6_9BURK</name>
<reference evidence="1 2" key="1">
    <citation type="submission" date="2017-01" db="EMBL/GenBank/DDBJ databases">
        <authorList>
            <person name="Mah S.A."/>
            <person name="Swanson W.J."/>
            <person name="Moy G.W."/>
            <person name="Vacquier V.D."/>
        </authorList>
    </citation>
    <scope>NUCLEOTIDE SEQUENCE [LARGE SCALE GENOMIC DNA]</scope>
    <source>
        <strain evidence="1 2">DCY110</strain>
    </source>
</reference>
<evidence type="ECO:0000313" key="1">
    <source>
        <dbReference type="EMBL" id="APW37132.1"/>
    </source>
</evidence>
<dbReference type="KEGG" id="rhy:RD110_07930"/>
<evidence type="ECO:0000313" key="2">
    <source>
        <dbReference type="Proteomes" id="UP000186609"/>
    </source>
</evidence>
<dbReference type="RefSeq" id="WP_076198308.1">
    <property type="nucleotide sequence ID" value="NZ_CP019236.1"/>
</dbReference>
<keyword evidence="2" id="KW-1185">Reference proteome</keyword>
<gene>
    <name evidence="1" type="ORF">RD110_07930</name>
</gene>
<protein>
    <submittedName>
        <fullName evidence="1">Uncharacterized protein</fullName>
    </submittedName>
</protein>
<dbReference type="AlphaFoldDB" id="A0A1P8JTQ6"/>
<sequence>MNAPIEGRTIRGIDLNNDAYRARWKDLPGNVQAEGKKAIQSMLFMELDAPPAKLHLHTLKNREVQSRLDPTKKVAVWTIHLTADDNYKASFTLEHGTAYFRTCGKHDAVDKKP</sequence>
<dbReference type="EMBL" id="CP019236">
    <property type="protein sequence ID" value="APW37132.1"/>
    <property type="molecule type" value="Genomic_DNA"/>
</dbReference>